<evidence type="ECO:0000256" key="1">
    <source>
        <dbReference type="SAM" id="MobiDB-lite"/>
    </source>
</evidence>
<gene>
    <name evidence="2" type="ORF">CDEB00056_LOCUS11708</name>
</gene>
<sequence>MKILVISSAILAYLNIICDAWISLPLATKVRKRHSFLPLNESVEPISTALPREDVWKSEGERIIKSAAMDCGAKEEDIDIQWKSGRVEIKISGVTYIQAKEDDENEDDVGIVYDDDIDEEAIKEFSEEFGEADEKKEDEDDDEDEDARPTFGSDIVSIGRAINYALGEEGEGSLGYNIAVHHEIEVSTPGASDELQGIMFESYKGFAVIVSLMDPKKNKAKNYEGKLIQRTDTHTIVNVKGRQRKMKNELVLSVKLPKAKREKGVR</sequence>
<feature type="compositionally biased region" description="Acidic residues" evidence="1">
    <location>
        <begin position="127"/>
        <end position="146"/>
    </location>
</feature>
<protein>
    <submittedName>
        <fullName evidence="2">Uncharacterized protein</fullName>
    </submittedName>
</protein>
<accession>A0A7S3Q6A4</accession>
<feature type="region of interest" description="Disordered" evidence="1">
    <location>
        <begin position="126"/>
        <end position="151"/>
    </location>
</feature>
<organism evidence="2">
    <name type="scientific">Chaetoceros debilis</name>
    <dbReference type="NCBI Taxonomy" id="122233"/>
    <lineage>
        <taxon>Eukaryota</taxon>
        <taxon>Sar</taxon>
        <taxon>Stramenopiles</taxon>
        <taxon>Ochrophyta</taxon>
        <taxon>Bacillariophyta</taxon>
        <taxon>Coscinodiscophyceae</taxon>
        <taxon>Chaetocerotophycidae</taxon>
        <taxon>Chaetocerotales</taxon>
        <taxon>Chaetocerotaceae</taxon>
        <taxon>Chaetoceros</taxon>
    </lineage>
</organism>
<dbReference type="AlphaFoldDB" id="A0A7S3Q6A4"/>
<name>A0A7S3Q6A4_9STRA</name>
<dbReference type="EMBL" id="HBIO01015177">
    <property type="protein sequence ID" value="CAE0466856.1"/>
    <property type="molecule type" value="Transcribed_RNA"/>
</dbReference>
<reference evidence="2" key="1">
    <citation type="submission" date="2021-01" db="EMBL/GenBank/DDBJ databases">
        <authorList>
            <person name="Corre E."/>
            <person name="Pelletier E."/>
            <person name="Niang G."/>
            <person name="Scheremetjew M."/>
            <person name="Finn R."/>
            <person name="Kale V."/>
            <person name="Holt S."/>
            <person name="Cochrane G."/>
            <person name="Meng A."/>
            <person name="Brown T."/>
            <person name="Cohen L."/>
        </authorList>
    </citation>
    <scope>NUCLEOTIDE SEQUENCE</scope>
    <source>
        <strain evidence="2">MM31A-1</strain>
    </source>
</reference>
<evidence type="ECO:0000313" key="2">
    <source>
        <dbReference type="EMBL" id="CAE0466856.1"/>
    </source>
</evidence>
<proteinExistence type="predicted"/>